<protein>
    <submittedName>
        <fullName evidence="4">PEP-utilizing enzyme</fullName>
    </submittedName>
</protein>
<dbReference type="InterPro" id="IPR002192">
    <property type="entry name" value="PPDK_AMP/ATP-bd"/>
</dbReference>
<name>A0ABT0Y9I5_9ACTN</name>
<dbReference type="Pfam" id="PF01326">
    <property type="entry name" value="PPDK_N"/>
    <property type="match status" value="1"/>
</dbReference>
<evidence type="ECO:0000259" key="3">
    <source>
        <dbReference type="Pfam" id="PF01326"/>
    </source>
</evidence>
<dbReference type="SUPFAM" id="SSF52009">
    <property type="entry name" value="Phosphohistidine domain"/>
    <property type="match status" value="1"/>
</dbReference>
<dbReference type="Gene3D" id="1.10.189.10">
    <property type="entry name" value="Pyruvate Phosphate Dikinase, domain 2"/>
    <property type="match status" value="1"/>
</dbReference>
<comment type="caution">
    <text evidence="4">The sequence shown here is derived from an EMBL/GenBank/DDBJ whole genome shotgun (WGS) entry which is preliminary data.</text>
</comment>
<proteinExistence type="predicted"/>
<dbReference type="InterPro" id="IPR008279">
    <property type="entry name" value="PEP-util_enz_mobile_dom"/>
</dbReference>
<keyword evidence="5" id="KW-1185">Reference proteome</keyword>
<dbReference type="Gene3D" id="3.50.30.10">
    <property type="entry name" value="Phosphohistidine domain"/>
    <property type="match status" value="1"/>
</dbReference>
<dbReference type="InterPro" id="IPR036637">
    <property type="entry name" value="Phosphohistidine_dom_sf"/>
</dbReference>
<evidence type="ECO:0000256" key="1">
    <source>
        <dbReference type="SAM" id="MobiDB-lite"/>
    </source>
</evidence>
<dbReference type="PANTHER" id="PTHR22931:SF9">
    <property type="entry name" value="PYRUVATE, PHOSPHATE DIKINASE 1, CHLOROPLASTIC"/>
    <property type="match status" value="1"/>
</dbReference>
<dbReference type="EMBL" id="JAMQOL010000048">
    <property type="protein sequence ID" value="MCM4082445.1"/>
    <property type="molecule type" value="Genomic_DNA"/>
</dbReference>
<feature type="region of interest" description="Disordered" evidence="1">
    <location>
        <begin position="400"/>
        <end position="420"/>
    </location>
</feature>
<evidence type="ECO:0000259" key="2">
    <source>
        <dbReference type="Pfam" id="PF00391"/>
    </source>
</evidence>
<dbReference type="RefSeq" id="WP_251802176.1">
    <property type="nucleotide sequence ID" value="NZ_JAMQOL010000048.1"/>
</dbReference>
<dbReference type="Gene3D" id="3.30.1490.20">
    <property type="entry name" value="ATP-grasp fold, A domain"/>
    <property type="match status" value="1"/>
</dbReference>
<evidence type="ECO:0000313" key="5">
    <source>
        <dbReference type="Proteomes" id="UP001523216"/>
    </source>
</evidence>
<feature type="domain" description="PEP-utilising enzyme mobile" evidence="2">
    <location>
        <begin position="305"/>
        <end position="372"/>
    </location>
</feature>
<dbReference type="Proteomes" id="UP001523216">
    <property type="component" value="Unassembled WGS sequence"/>
</dbReference>
<sequence>MIRSLGPAVDAPADTIGGKAAGLVTLMRLGLPVPTGFVVDVAAGRAFLRDGQMPSGLEAARDALGVDAVSVRSGAAVSMPGMMSTVLDVRGPVTPAVREIFGSWNTARARTYRTLHGIPHDLGTAVVVQAMVYGDRDSHSGSGVAFSRDPTTGDREPYGDLLFRGRGDDVVSGRAVTLPLPVLADREPAVWAELAEALSALEKHFRDACHVEFTVESGRLWLLQVRPGGLTARAAVRVAVDLADEGLIDRREAVRRISPQRLRAAAVPRLLGGDLLARGRGASPGVATGRVAVTADRAVRMAGDGPVILVRPETSPLDLHGLAAATGIVTNLGGLASHAAVVARSLGRPAVVGATDLRLPEGTIISIDGASGAVVRGNPGLIPAVADTHLHRLLSWADDVSGDRSPRSGEERLAAAHAKG</sequence>
<accession>A0ABT0Y9I5</accession>
<feature type="compositionally biased region" description="Basic and acidic residues" evidence="1">
    <location>
        <begin position="401"/>
        <end position="414"/>
    </location>
</feature>
<dbReference type="InterPro" id="IPR010121">
    <property type="entry name" value="Pyruvate_phosphate_dikinase"/>
</dbReference>
<dbReference type="Pfam" id="PF00391">
    <property type="entry name" value="PEP-utilizers"/>
    <property type="match status" value="1"/>
</dbReference>
<evidence type="ECO:0000313" key="4">
    <source>
        <dbReference type="EMBL" id="MCM4082445.1"/>
    </source>
</evidence>
<feature type="domain" description="Pyruvate phosphate dikinase AMP/ATP-binding" evidence="3">
    <location>
        <begin position="67"/>
        <end position="174"/>
    </location>
</feature>
<dbReference type="SUPFAM" id="SSF56059">
    <property type="entry name" value="Glutathione synthetase ATP-binding domain-like"/>
    <property type="match status" value="1"/>
</dbReference>
<gene>
    <name evidence="4" type="ORF">LXN57_33245</name>
</gene>
<reference evidence="4 5" key="1">
    <citation type="submission" date="2022-06" db="EMBL/GenBank/DDBJ databases">
        <title>Actinoplanes abujensis sp. nov., isolated from Nigerian arid soil.</title>
        <authorList>
            <person name="Ding P."/>
        </authorList>
    </citation>
    <scope>NUCLEOTIDE SEQUENCE [LARGE SCALE GENOMIC DNA]</scope>
    <source>
        <strain evidence="5">TRM88002</strain>
    </source>
</reference>
<organism evidence="4 5">
    <name type="scientific">Paractinoplanes hotanensis</name>
    <dbReference type="NCBI Taxonomy" id="2906497"/>
    <lineage>
        <taxon>Bacteria</taxon>
        <taxon>Bacillati</taxon>
        <taxon>Actinomycetota</taxon>
        <taxon>Actinomycetes</taxon>
        <taxon>Micromonosporales</taxon>
        <taxon>Micromonosporaceae</taxon>
        <taxon>Paractinoplanes</taxon>
    </lineage>
</organism>
<dbReference type="InterPro" id="IPR013815">
    <property type="entry name" value="ATP_grasp_subdomain_1"/>
</dbReference>
<dbReference type="PANTHER" id="PTHR22931">
    <property type="entry name" value="PHOSPHOENOLPYRUVATE DIKINASE-RELATED"/>
    <property type="match status" value="1"/>
</dbReference>
<dbReference type="Gene3D" id="3.30.470.20">
    <property type="entry name" value="ATP-grasp fold, B domain"/>
    <property type="match status" value="1"/>
</dbReference>